<dbReference type="InterPro" id="IPR055259">
    <property type="entry name" value="YkvP/CgeB_Glyco_trans-like"/>
</dbReference>
<accession>A0A431VAG5</accession>
<gene>
    <name evidence="2" type="ORF">EJ903_24290</name>
</gene>
<keyword evidence="2" id="KW-0808">Transferase</keyword>
<dbReference type="AlphaFoldDB" id="A0A431VAG5"/>
<name>A0A431VAG5_9PROT</name>
<comment type="caution">
    <text evidence="2">The sequence shown here is derived from an EMBL/GenBank/DDBJ whole genome shotgun (WGS) entry which is preliminary data.</text>
</comment>
<dbReference type="Pfam" id="PF13524">
    <property type="entry name" value="Glyco_trans_1_2"/>
    <property type="match status" value="1"/>
</dbReference>
<organism evidence="2 3">
    <name type="scientific">Azospirillum griseum</name>
    <dbReference type="NCBI Taxonomy" id="2496639"/>
    <lineage>
        <taxon>Bacteria</taxon>
        <taxon>Pseudomonadati</taxon>
        <taxon>Pseudomonadota</taxon>
        <taxon>Alphaproteobacteria</taxon>
        <taxon>Rhodospirillales</taxon>
        <taxon>Azospirillaceae</taxon>
        <taxon>Azospirillum</taxon>
    </lineage>
</organism>
<evidence type="ECO:0000313" key="2">
    <source>
        <dbReference type="EMBL" id="RTR13844.1"/>
    </source>
</evidence>
<proteinExistence type="predicted"/>
<evidence type="ECO:0000313" key="3">
    <source>
        <dbReference type="Proteomes" id="UP000277007"/>
    </source>
</evidence>
<feature type="domain" description="Spore protein YkvP/CgeB glycosyl transferase-like" evidence="1">
    <location>
        <begin position="191"/>
        <end position="303"/>
    </location>
</feature>
<dbReference type="RefSeq" id="WP_126620362.1">
    <property type="nucleotide sequence ID" value="NZ_JBHUCY010000005.1"/>
</dbReference>
<protein>
    <submittedName>
        <fullName evidence="2">Glycosyltransferase family 1 protein</fullName>
    </submittedName>
</protein>
<keyword evidence="3" id="KW-1185">Reference proteome</keyword>
<dbReference type="GO" id="GO:0016740">
    <property type="term" value="F:transferase activity"/>
    <property type="evidence" value="ECO:0007669"/>
    <property type="project" value="UniProtKB-KW"/>
</dbReference>
<evidence type="ECO:0000259" key="1">
    <source>
        <dbReference type="Pfam" id="PF13524"/>
    </source>
</evidence>
<dbReference type="EMBL" id="RXMA01000042">
    <property type="protein sequence ID" value="RTR13844.1"/>
    <property type="molecule type" value="Genomic_DNA"/>
</dbReference>
<sequence>MKILHVHEAQGVESGAPFPVSALPGLGHTVLSCSGDGAALRAAVERFDPDALWIADAIKTDRRSLRAAEPLFPVEKPVLTVGWAASPPASDVDWSGFDLILSDDPQCLERAVERGAGKAEAFHPACTLATASRPAVPRWDILFRGGVTAQAGSRLECLRELAKAPLGFRGECSPVFFLAGDDLAGLSSGLHLYNQGKLDDHALPTAMADSRMALLFADETVTAATTLAFAAVSSGTLLLAERGSVAERLFEPDRDFLRFGSPSELLDLVYTHREWSETAHAVTERAGRTLRERHNPSARAARFAALLDSIRPPRRSVG</sequence>
<reference evidence="2 3" key="1">
    <citation type="submission" date="2018-12" db="EMBL/GenBank/DDBJ databases">
        <authorList>
            <person name="Yang Y."/>
        </authorList>
    </citation>
    <scope>NUCLEOTIDE SEQUENCE [LARGE SCALE GENOMIC DNA]</scope>
    <source>
        <strain evidence="2 3">L-25-5w-1</strain>
    </source>
</reference>
<dbReference type="PROSITE" id="PS51257">
    <property type="entry name" value="PROKAR_LIPOPROTEIN"/>
    <property type="match status" value="1"/>
</dbReference>
<dbReference type="Proteomes" id="UP000277007">
    <property type="component" value="Unassembled WGS sequence"/>
</dbReference>